<name>A0A388LS90_CHABU</name>
<dbReference type="Proteomes" id="UP000265515">
    <property type="component" value="Unassembled WGS sequence"/>
</dbReference>
<evidence type="ECO:0000313" key="2">
    <source>
        <dbReference type="Proteomes" id="UP000265515"/>
    </source>
</evidence>
<gene>
    <name evidence="1" type="ORF">CBR_g39759</name>
</gene>
<keyword evidence="2" id="KW-1185">Reference proteome</keyword>
<evidence type="ECO:0000313" key="1">
    <source>
        <dbReference type="EMBL" id="GBG85194.1"/>
    </source>
</evidence>
<proteinExistence type="predicted"/>
<reference evidence="1 2" key="1">
    <citation type="journal article" date="2018" name="Cell">
        <title>The Chara Genome: Secondary Complexity and Implications for Plant Terrestrialization.</title>
        <authorList>
            <person name="Nishiyama T."/>
            <person name="Sakayama H."/>
            <person name="Vries J.D."/>
            <person name="Buschmann H."/>
            <person name="Saint-Marcoux D."/>
            <person name="Ullrich K.K."/>
            <person name="Haas F.B."/>
            <person name="Vanderstraeten L."/>
            <person name="Becker D."/>
            <person name="Lang D."/>
            <person name="Vosolsobe S."/>
            <person name="Rombauts S."/>
            <person name="Wilhelmsson P.K.I."/>
            <person name="Janitza P."/>
            <person name="Kern R."/>
            <person name="Heyl A."/>
            <person name="Rumpler F."/>
            <person name="Villalobos L.I.A.C."/>
            <person name="Clay J.M."/>
            <person name="Skokan R."/>
            <person name="Toyoda A."/>
            <person name="Suzuki Y."/>
            <person name="Kagoshima H."/>
            <person name="Schijlen E."/>
            <person name="Tajeshwar N."/>
            <person name="Catarino B."/>
            <person name="Hetherington A.J."/>
            <person name="Saltykova A."/>
            <person name="Bonnot C."/>
            <person name="Breuninger H."/>
            <person name="Symeonidi A."/>
            <person name="Radhakrishnan G.V."/>
            <person name="Van Nieuwerburgh F."/>
            <person name="Deforce D."/>
            <person name="Chang C."/>
            <person name="Karol K.G."/>
            <person name="Hedrich R."/>
            <person name="Ulvskov P."/>
            <person name="Glockner G."/>
            <person name="Delwiche C.F."/>
            <person name="Petrasek J."/>
            <person name="Van de Peer Y."/>
            <person name="Friml J."/>
            <person name="Beilby M."/>
            <person name="Dolan L."/>
            <person name="Kohara Y."/>
            <person name="Sugano S."/>
            <person name="Fujiyama A."/>
            <person name="Delaux P.-M."/>
            <person name="Quint M."/>
            <person name="TheiBen G."/>
            <person name="Hagemann M."/>
            <person name="Harholt J."/>
            <person name="Dunand C."/>
            <person name="Zachgo S."/>
            <person name="Langdale J."/>
            <person name="Maumus F."/>
            <person name="Straeten D.V.D."/>
            <person name="Gould S.B."/>
            <person name="Rensing S.A."/>
        </authorList>
    </citation>
    <scope>NUCLEOTIDE SEQUENCE [LARGE SCALE GENOMIC DNA]</scope>
    <source>
        <strain evidence="1 2">S276</strain>
    </source>
</reference>
<dbReference type="AlphaFoldDB" id="A0A388LS90"/>
<sequence>MEEDTAPDRSYIIDEDDGMQWLERTIAEYKELPRPERGFFVRVRVNLNDRHVETVRFNPRGSFRHLKAIVFQTFGMPRMRFVTATYTDPDGNERFLADEEDLSRVLMTIQTSRVTRPYNVVRLNLHNVDVRSGNDDVSKLWLWSDDDNPTVIQRHRIP</sequence>
<protein>
    <recommendedName>
        <fullName evidence="3">PB1 domain-containing protein</fullName>
    </recommendedName>
</protein>
<dbReference type="SUPFAM" id="SSF54277">
    <property type="entry name" value="CAD &amp; PB1 domains"/>
    <property type="match status" value="1"/>
</dbReference>
<organism evidence="1 2">
    <name type="scientific">Chara braunii</name>
    <name type="common">Braun's stonewort</name>
    <dbReference type="NCBI Taxonomy" id="69332"/>
    <lineage>
        <taxon>Eukaryota</taxon>
        <taxon>Viridiplantae</taxon>
        <taxon>Streptophyta</taxon>
        <taxon>Charophyceae</taxon>
        <taxon>Charales</taxon>
        <taxon>Characeae</taxon>
        <taxon>Chara</taxon>
    </lineage>
</organism>
<dbReference type="Gramene" id="GBG85194">
    <property type="protein sequence ID" value="GBG85194"/>
    <property type="gene ID" value="CBR_g39759"/>
</dbReference>
<dbReference type="EMBL" id="BFEA01000509">
    <property type="protein sequence ID" value="GBG85194.1"/>
    <property type="molecule type" value="Genomic_DNA"/>
</dbReference>
<accession>A0A388LS90</accession>
<evidence type="ECO:0008006" key="3">
    <source>
        <dbReference type="Google" id="ProtNLM"/>
    </source>
</evidence>
<comment type="caution">
    <text evidence="1">The sequence shown here is derived from an EMBL/GenBank/DDBJ whole genome shotgun (WGS) entry which is preliminary data.</text>
</comment>